<evidence type="ECO:0000313" key="2">
    <source>
        <dbReference type="Proteomes" id="UP000790580"/>
    </source>
</evidence>
<dbReference type="Proteomes" id="UP000790580">
    <property type="component" value="Unassembled WGS sequence"/>
</dbReference>
<gene>
    <name evidence="1" type="ORF">KS407_22050</name>
</gene>
<proteinExistence type="predicted"/>
<sequence length="77" mass="8828">MRAIDSDIEKGIQKEMEQYGLDKSDAVRSLLRLGINMRNEDKTTSPITEDVNDIELVKIEKTTEEINNSLDNLLDNF</sequence>
<dbReference type="RefSeq" id="WP_140354945.1">
    <property type="nucleotide sequence ID" value="NZ_JAHQCR010000088.1"/>
</dbReference>
<organism evidence="1 2">
    <name type="scientific">Evansella alkalicola</name>
    <dbReference type="NCBI Taxonomy" id="745819"/>
    <lineage>
        <taxon>Bacteria</taxon>
        <taxon>Bacillati</taxon>
        <taxon>Bacillota</taxon>
        <taxon>Bacilli</taxon>
        <taxon>Bacillales</taxon>
        <taxon>Bacillaceae</taxon>
        <taxon>Evansella</taxon>
    </lineage>
</organism>
<keyword evidence="2" id="KW-1185">Reference proteome</keyword>
<protein>
    <submittedName>
        <fullName evidence="1">Uncharacterized protein</fullName>
    </submittedName>
</protein>
<dbReference type="EMBL" id="JAHQCR010000088">
    <property type="protein sequence ID" value="MBU9724110.1"/>
    <property type="molecule type" value="Genomic_DNA"/>
</dbReference>
<name>A0ABS6K2H3_9BACI</name>
<reference evidence="1 2" key="1">
    <citation type="submission" date="2021-06" db="EMBL/GenBank/DDBJ databases">
        <title>Bacillus sp. RD4P76, an endophyte from a halophyte.</title>
        <authorList>
            <person name="Sun J.-Q."/>
        </authorList>
    </citation>
    <scope>NUCLEOTIDE SEQUENCE [LARGE SCALE GENOMIC DNA]</scope>
    <source>
        <strain evidence="1 2">JCM 17098</strain>
    </source>
</reference>
<evidence type="ECO:0000313" key="1">
    <source>
        <dbReference type="EMBL" id="MBU9724110.1"/>
    </source>
</evidence>
<comment type="caution">
    <text evidence="1">The sequence shown here is derived from an EMBL/GenBank/DDBJ whole genome shotgun (WGS) entry which is preliminary data.</text>
</comment>
<accession>A0ABS6K2H3</accession>